<reference evidence="2 3" key="1">
    <citation type="submission" date="2009-03" db="EMBL/GenBank/DDBJ databases">
        <authorList>
            <person name="Warren W."/>
            <person name="Ye L."/>
            <person name="Minx P."/>
            <person name="Worley K."/>
            <person name="Gibbs R."/>
            <person name="Wilson R.K."/>
        </authorList>
    </citation>
    <scope>NUCLEOTIDE SEQUENCE [LARGE SCALE GENOMIC DNA]</scope>
</reference>
<name>A0A8I3WZ99_CALJA</name>
<keyword evidence="1" id="KW-0732">Signal</keyword>
<dbReference type="Proteomes" id="UP000008225">
    <property type="component" value="Chromosome 11"/>
</dbReference>
<proteinExistence type="predicted"/>
<dbReference type="Ensembl" id="ENSCJAT00000148099.1">
    <property type="protein sequence ID" value="ENSCJAP00000084159.1"/>
    <property type="gene ID" value="ENSCJAG00000070279.1"/>
</dbReference>
<dbReference type="GeneTree" id="ENSGT01120000271815"/>
<sequence length="169" mass="18611">GHYCLLLFLTIVTLAQVLLCWNQKTLVGAIALLFWFSNLGTSTQSQQVVTTFSVTGKRGYWRRVFLGGVTVKHSRWPDGNGRKHSPFYHLQEQLSGIQMESRSVTRLECGSAILAHCNLYFLGSSDSPASASRIAGITGSCHHTQIIFGFLVETGFHHVGQDGLNLSTL</sequence>
<dbReference type="PANTHER" id="PTHR12138:SF162">
    <property type="entry name" value="CHROMOSOME UNDETERMINED SCAFFOLD_275, WHOLE GENOME SHOTGUN SEQUENCE"/>
    <property type="match status" value="1"/>
</dbReference>
<dbReference type="PANTHER" id="PTHR12138">
    <property type="entry name" value="PRIMATE-EXPANDED PROTEIN FAMILY"/>
    <property type="match status" value="1"/>
</dbReference>
<evidence type="ECO:0000313" key="2">
    <source>
        <dbReference type="Ensembl" id="ENSCJAP00000084159.1"/>
    </source>
</evidence>
<organism evidence="2 3">
    <name type="scientific">Callithrix jacchus</name>
    <name type="common">White-tufted-ear marmoset</name>
    <name type="synonym">Simia Jacchus</name>
    <dbReference type="NCBI Taxonomy" id="9483"/>
    <lineage>
        <taxon>Eukaryota</taxon>
        <taxon>Metazoa</taxon>
        <taxon>Chordata</taxon>
        <taxon>Craniata</taxon>
        <taxon>Vertebrata</taxon>
        <taxon>Euteleostomi</taxon>
        <taxon>Mammalia</taxon>
        <taxon>Eutheria</taxon>
        <taxon>Euarchontoglires</taxon>
        <taxon>Primates</taxon>
        <taxon>Haplorrhini</taxon>
        <taxon>Platyrrhini</taxon>
        <taxon>Cebidae</taxon>
        <taxon>Callitrichinae</taxon>
        <taxon>Callithrix</taxon>
        <taxon>Callithrix</taxon>
    </lineage>
</organism>
<dbReference type="PRINTS" id="PR02045">
    <property type="entry name" value="F138DOMAIN"/>
</dbReference>
<feature type="chain" id="PRO_5035225479" evidence="1">
    <location>
        <begin position="16"/>
        <end position="169"/>
    </location>
</feature>
<keyword evidence="3" id="KW-1185">Reference proteome</keyword>
<reference evidence="2" key="3">
    <citation type="submission" date="2025-09" db="UniProtKB">
        <authorList>
            <consortium name="Ensembl"/>
        </authorList>
    </citation>
    <scope>IDENTIFICATION</scope>
</reference>
<protein>
    <submittedName>
        <fullName evidence="2">Uncharacterized protein</fullName>
    </submittedName>
</protein>
<accession>A0A8I3WZ99</accession>
<feature type="signal peptide" evidence="1">
    <location>
        <begin position="1"/>
        <end position="15"/>
    </location>
</feature>
<dbReference type="AlphaFoldDB" id="A0A8I3WZ99"/>
<reference evidence="2" key="2">
    <citation type="submission" date="2025-08" db="UniProtKB">
        <authorList>
            <consortium name="Ensembl"/>
        </authorList>
    </citation>
    <scope>IDENTIFICATION</scope>
</reference>
<evidence type="ECO:0000313" key="3">
    <source>
        <dbReference type="Proteomes" id="UP000008225"/>
    </source>
</evidence>
<evidence type="ECO:0000256" key="1">
    <source>
        <dbReference type="SAM" id="SignalP"/>
    </source>
</evidence>